<organism evidence="5 6">
    <name type="scientific">Pseudozobellia thermophila</name>
    <dbReference type="NCBI Taxonomy" id="192903"/>
    <lineage>
        <taxon>Bacteria</taxon>
        <taxon>Pseudomonadati</taxon>
        <taxon>Bacteroidota</taxon>
        <taxon>Flavobacteriia</taxon>
        <taxon>Flavobacteriales</taxon>
        <taxon>Flavobacteriaceae</taxon>
        <taxon>Pseudozobellia</taxon>
    </lineage>
</organism>
<evidence type="ECO:0000313" key="6">
    <source>
        <dbReference type="Proteomes" id="UP000184543"/>
    </source>
</evidence>
<protein>
    <recommendedName>
        <fullName evidence="4">phosphoglycolate phosphatase</fullName>
        <ecNumber evidence="4">3.1.3.18</ecNumber>
    </recommendedName>
</protein>
<dbReference type="GO" id="GO:0008967">
    <property type="term" value="F:phosphoglycolate phosphatase activity"/>
    <property type="evidence" value="ECO:0007669"/>
    <property type="project" value="UniProtKB-EC"/>
</dbReference>
<evidence type="ECO:0000256" key="4">
    <source>
        <dbReference type="ARBA" id="ARBA00013078"/>
    </source>
</evidence>
<dbReference type="InterPro" id="IPR023214">
    <property type="entry name" value="HAD_sf"/>
</dbReference>
<dbReference type="RefSeq" id="WP_072994187.1">
    <property type="nucleotide sequence ID" value="NZ_FQYU01000004.1"/>
</dbReference>
<dbReference type="PANTHER" id="PTHR43434:SF1">
    <property type="entry name" value="PHOSPHOGLYCOLATE PHOSPHATASE"/>
    <property type="match status" value="1"/>
</dbReference>
<dbReference type="Gene3D" id="3.40.50.1000">
    <property type="entry name" value="HAD superfamily/HAD-like"/>
    <property type="match status" value="1"/>
</dbReference>
<dbReference type="Proteomes" id="UP000184543">
    <property type="component" value="Unassembled WGS sequence"/>
</dbReference>
<dbReference type="EMBL" id="FQYU01000004">
    <property type="protein sequence ID" value="SHJ38921.1"/>
    <property type="molecule type" value="Genomic_DNA"/>
</dbReference>
<accession>A0A1M6IWV8</accession>
<proteinExistence type="inferred from homology"/>
<dbReference type="SUPFAM" id="SSF56784">
    <property type="entry name" value="HAD-like"/>
    <property type="match status" value="1"/>
</dbReference>
<evidence type="ECO:0000313" key="5">
    <source>
        <dbReference type="EMBL" id="SHJ38921.1"/>
    </source>
</evidence>
<dbReference type="OrthoDB" id="9816564at2"/>
<reference evidence="6" key="1">
    <citation type="submission" date="2016-11" db="EMBL/GenBank/DDBJ databases">
        <authorList>
            <person name="Varghese N."/>
            <person name="Submissions S."/>
        </authorList>
    </citation>
    <scope>NUCLEOTIDE SEQUENCE [LARGE SCALE GENOMIC DNA]</scope>
    <source>
        <strain evidence="6">DSM 19858</strain>
    </source>
</reference>
<comment type="pathway">
    <text evidence="2">Organic acid metabolism; glycolate biosynthesis; glycolate from 2-phosphoglycolate: step 1/1.</text>
</comment>
<dbReference type="NCBIfam" id="TIGR01549">
    <property type="entry name" value="HAD-SF-IA-v1"/>
    <property type="match status" value="1"/>
</dbReference>
<evidence type="ECO:0000256" key="2">
    <source>
        <dbReference type="ARBA" id="ARBA00004818"/>
    </source>
</evidence>
<name>A0A1M6IWV8_9FLAO</name>
<comment type="similarity">
    <text evidence="3">Belongs to the HAD-like hydrolase superfamily. CbbY/CbbZ/Gph/YieH family.</text>
</comment>
<dbReference type="STRING" id="192903.SAMN04488513_104150"/>
<dbReference type="InterPro" id="IPR006439">
    <property type="entry name" value="HAD-SF_hydro_IA"/>
</dbReference>
<dbReference type="EC" id="3.1.3.18" evidence="4"/>
<dbReference type="GO" id="GO:0006281">
    <property type="term" value="P:DNA repair"/>
    <property type="evidence" value="ECO:0007669"/>
    <property type="project" value="TreeGrafter"/>
</dbReference>
<dbReference type="PANTHER" id="PTHR43434">
    <property type="entry name" value="PHOSPHOGLYCOLATE PHOSPHATASE"/>
    <property type="match status" value="1"/>
</dbReference>
<dbReference type="AlphaFoldDB" id="A0A1M6IWV8"/>
<comment type="catalytic activity">
    <reaction evidence="1">
        <text>2-phosphoglycolate + H2O = glycolate + phosphate</text>
        <dbReference type="Rhea" id="RHEA:14369"/>
        <dbReference type="ChEBI" id="CHEBI:15377"/>
        <dbReference type="ChEBI" id="CHEBI:29805"/>
        <dbReference type="ChEBI" id="CHEBI:43474"/>
        <dbReference type="ChEBI" id="CHEBI:58033"/>
        <dbReference type="EC" id="3.1.3.18"/>
    </reaction>
</comment>
<evidence type="ECO:0000256" key="1">
    <source>
        <dbReference type="ARBA" id="ARBA00000830"/>
    </source>
</evidence>
<evidence type="ECO:0000256" key="3">
    <source>
        <dbReference type="ARBA" id="ARBA00006171"/>
    </source>
</evidence>
<keyword evidence="6" id="KW-1185">Reference proteome</keyword>
<gene>
    <name evidence="5" type="ORF">SAMN04488513_104150</name>
</gene>
<dbReference type="Pfam" id="PF00702">
    <property type="entry name" value="Hydrolase"/>
    <property type="match status" value="1"/>
</dbReference>
<sequence length="681" mass="79515">MDTLDKKLNSLPGKKVLFTDFFDTLVHRRVHPNYTLRLWAKYVINELGLTISSEQLFGIRQNAISFVSTKNQKNPLEIPYTSVIKEVFLRLLHNDYLPDEDYPSFESLFKRADTIAETSVQFTNDKLVRKLYDLRKQGYRIYLLSDFYLSKEIISNILGHHGITELFNEIFVSSDEGHCKENGSLYRHVLEELKIAPSEVIMIGDNKKSDVINAQALGMTAIHLKHMSHKLRNKQNLFGSNKSDFIRACRTIEKKCSRSEHPFSEYILHFYFFTERLYLNARKNGVKDLFFLAREGHYLKRLFDSYQELNLVPKEHRINTHYLKASRQSATQLALKPLEEENFGKLMKKFGAMSPSHFLDWFPFPARTKQQILDEVDCPADQVFPHFSDSEAMHLLRENKTFQKAYSENRQLQKTAFIAYLNSFGADYEKDGLALVDVGWGGTMQEALYRFLDHKVPVTGYYLGLKEIYNIEKNTKRYGLNFSIYPNSTFSDNILMANGQLYEQLLAAPHGSTLYYSSDPGKPTVEFHEKNEKQSYEQLIAPVQDYMFERFEELFALLRSIDYTQEMVQHYLTDMALRAGIFSTKRKIRFVTQLSKGFYQNVGANKVGITYDPSQLKTSKLSLLKKFIIAPEKVFRYVVKVKPFLYNKGFYWASKPIDLTYYYIKLNCWAKDKWFKKGLLS</sequence>
<dbReference type="InterPro" id="IPR050155">
    <property type="entry name" value="HAD-like_hydrolase_sf"/>
</dbReference>
<dbReference type="InterPro" id="IPR036412">
    <property type="entry name" value="HAD-like_sf"/>
</dbReference>